<dbReference type="AlphaFoldDB" id="A0A813BDL2"/>
<dbReference type="Gene3D" id="1.25.40.10">
    <property type="entry name" value="Tetratricopeptide repeat domain"/>
    <property type="match status" value="3"/>
</dbReference>
<evidence type="ECO:0000313" key="5">
    <source>
        <dbReference type="Proteomes" id="UP000601435"/>
    </source>
</evidence>
<reference evidence="4" key="1">
    <citation type="submission" date="2021-02" db="EMBL/GenBank/DDBJ databases">
        <authorList>
            <person name="Dougan E. K."/>
            <person name="Rhodes N."/>
            <person name="Thang M."/>
            <person name="Chan C."/>
        </authorList>
    </citation>
    <scope>NUCLEOTIDE SEQUENCE</scope>
</reference>
<gene>
    <name evidence="4" type="primary">Nphp3</name>
    <name evidence="4" type="ORF">SNEC2469_LOCUS30033</name>
</gene>
<protein>
    <submittedName>
        <fullName evidence="4">Nphp3 protein</fullName>
    </submittedName>
</protein>
<feature type="repeat" description="TPR" evidence="1">
    <location>
        <begin position="146"/>
        <end position="179"/>
    </location>
</feature>
<comment type="caution">
    <text evidence="4">The sequence shown here is derived from an EMBL/GenBank/DDBJ whole genome shotgun (WGS) entry which is preliminary data.</text>
</comment>
<sequence>MKVDLGLAVAADAGLPGGVAQLHGVIAPSAYEESMGTWTANLFQNILDSRRQKYGDGNAKTLTSMTHMGGILEKRGQLNDALDHYGEAMHYRREVLGDKHPKTLQSIGKMAAMCKQHGQHYEAQILAQEALFGSRKMFGEQAPDTLDAVNNLGAVWKAQGEFKEAEKCFRDAYKRRQETLGPKHPDTLTSLNNLACTVDELGNAKEAGKLYQQCLETRRTVLGPAHPDTMTSMSNLALFLRANGQRLEAEALLAKVLDGRRKIFGVKHPDTIISMNNCAAIAMDEVQDFRQSNDTLELKKAYEKAHVLLREAVAASQKNLGKRHPLALKSMNNLAGLLRDNGNLEEAEKLYEKVVDGMRSCQGFNHLDTLTAINNHAGVLRLQGDAVRAEGLYKEASEGIVKKLGDAHPISLSTLYNWALTLDALGDFESAIPLYLHHLEHGQYTPEQRIAAARQLSERLRRAGKLDEARELRRRMNIRNTERLGSRIFWMRGCTLSFQRLRRPLLIALAATGIAGAAAPEGVAKPIPSCPADIEQGMVAGDDSGSTGKRPSVLLQMTSPRHQAAPVHEDSEEDDHISGPAGEVREAGRARTERQLNLQFWSWSLKEPIARYWASYPYASLGHLSDSSMLVLPAMALISVVFSCSVVVCFVASYRPRRGKSLDSQFEPASLGLPPGYGCKPFWLGT</sequence>
<dbReference type="PROSITE" id="PS50005">
    <property type="entry name" value="TPR"/>
    <property type="match status" value="1"/>
</dbReference>
<feature type="transmembrane region" description="Helical" evidence="3">
    <location>
        <begin position="630"/>
        <end position="652"/>
    </location>
</feature>
<keyword evidence="3" id="KW-0472">Membrane</keyword>
<proteinExistence type="predicted"/>
<evidence type="ECO:0000256" key="3">
    <source>
        <dbReference type="SAM" id="Phobius"/>
    </source>
</evidence>
<dbReference type="Pfam" id="PF13424">
    <property type="entry name" value="TPR_12"/>
    <property type="match status" value="4"/>
</dbReference>
<feature type="region of interest" description="Disordered" evidence="2">
    <location>
        <begin position="560"/>
        <end position="590"/>
    </location>
</feature>
<dbReference type="InterPro" id="IPR019734">
    <property type="entry name" value="TPR_rpt"/>
</dbReference>
<evidence type="ECO:0000256" key="1">
    <source>
        <dbReference type="PROSITE-ProRule" id="PRU00339"/>
    </source>
</evidence>
<evidence type="ECO:0000313" key="4">
    <source>
        <dbReference type="EMBL" id="CAE7896656.1"/>
    </source>
</evidence>
<dbReference type="InterPro" id="IPR011990">
    <property type="entry name" value="TPR-like_helical_dom_sf"/>
</dbReference>
<dbReference type="SMART" id="SM00028">
    <property type="entry name" value="TPR"/>
    <property type="match status" value="5"/>
</dbReference>
<dbReference type="PANTHER" id="PTHR46082">
    <property type="entry name" value="ATP/GTP-BINDING PROTEIN-RELATED"/>
    <property type="match status" value="1"/>
</dbReference>
<dbReference type="EMBL" id="CAJNJA010069007">
    <property type="protein sequence ID" value="CAE7896656.1"/>
    <property type="molecule type" value="Genomic_DNA"/>
</dbReference>
<keyword evidence="3" id="KW-1133">Transmembrane helix</keyword>
<organism evidence="4 5">
    <name type="scientific">Symbiodinium necroappetens</name>
    <dbReference type="NCBI Taxonomy" id="1628268"/>
    <lineage>
        <taxon>Eukaryota</taxon>
        <taxon>Sar</taxon>
        <taxon>Alveolata</taxon>
        <taxon>Dinophyceae</taxon>
        <taxon>Suessiales</taxon>
        <taxon>Symbiodiniaceae</taxon>
        <taxon>Symbiodinium</taxon>
    </lineage>
</organism>
<dbReference type="InterPro" id="IPR053137">
    <property type="entry name" value="NLR-like"/>
</dbReference>
<dbReference type="Proteomes" id="UP000601435">
    <property type="component" value="Unassembled WGS sequence"/>
</dbReference>
<keyword evidence="1" id="KW-0802">TPR repeat</keyword>
<keyword evidence="3" id="KW-0812">Transmembrane</keyword>
<keyword evidence="5" id="KW-1185">Reference proteome</keyword>
<evidence type="ECO:0000256" key="2">
    <source>
        <dbReference type="SAM" id="MobiDB-lite"/>
    </source>
</evidence>
<dbReference type="PANTHER" id="PTHR46082:SF6">
    <property type="entry name" value="AAA+ ATPASE DOMAIN-CONTAINING PROTEIN-RELATED"/>
    <property type="match status" value="1"/>
</dbReference>
<dbReference type="Pfam" id="PF13374">
    <property type="entry name" value="TPR_10"/>
    <property type="match status" value="1"/>
</dbReference>
<dbReference type="OrthoDB" id="1658288at2759"/>
<dbReference type="SUPFAM" id="SSF48452">
    <property type="entry name" value="TPR-like"/>
    <property type="match status" value="3"/>
</dbReference>
<accession>A0A813BDL2</accession>
<name>A0A813BDL2_9DINO</name>